<name>A0A285NK63_9AQUI</name>
<gene>
    <name evidence="1" type="ORF">SAMN06265182_1625</name>
</gene>
<dbReference type="PANTHER" id="PTHR34374">
    <property type="entry name" value="LARGE RIBOSOMAL RNA SUBUNIT ACCUMULATION PROTEIN YCED HOMOLOG 1, CHLOROPLASTIC"/>
    <property type="match status" value="1"/>
</dbReference>
<dbReference type="OrthoDB" id="9790372at2"/>
<dbReference type="Proteomes" id="UP000219036">
    <property type="component" value="Unassembled WGS sequence"/>
</dbReference>
<keyword evidence="2" id="KW-1185">Reference proteome</keyword>
<dbReference type="AlphaFoldDB" id="A0A285NK63"/>
<dbReference type="EMBL" id="OBEI01000008">
    <property type="protein sequence ID" value="SNZ09825.1"/>
    <property type="molecule type" value="Genomic_DNA"/>
</dbReference>
<evidence type="ECO:0000313" key="2">
    <source>
        <dbReference type="Proteomes" id="UP000219036"/>
    </source>
</evidence>
<dbReference type="PANTHER" id="PTHR34374:SF1">
    <property type="entry name" value="LARGE RIBOSOMAL RNA SUBUNIT ACCUMULATION PROTEIN YCED HOMOLOG 1, CHLOROPLASTIC"/>
    <property type="match status" value="1"/>
</dbReference>
<dbReference type="Pfam" id="PF02620">
    <property type="entry name" value="YceD"/>
    <property type="match status" value="1"/>
</dbReference>
<evidence type="ECO:0008006" key="3">
    <source>
        <dbReference type="Google" id="ProtNLM"/>
    </source>
</evidence>
<proteinExistence type="predicted"/>
<reference evidence="2" key="1">
    <citation type="submission" date="2017-09" db="EMBL/GenBank/DDBJ databases">
        <authorList>
            <person name="Varghese N."/>
            <person name="Submissions S."/>
        </authorList>
    </citation>
    <scope>NUCLEOTIDE SEQUENCE [LARGE SCALE GENOMIC DNA]</scope>
    <source>
        <strain evidence="2">DSM 15103</strain>
    </source>
</reference>
<accession>A0A285NK63</accession>
<protein>
    <recommendedName>
        <fullName evidence="3">DUF177 domain-containing protein</fullName>
    </recommendedName>
</protein>
<dbReference type="RefSeq" id="WP_097000788.1">
    <property type="nucleotide sequence ID" value="NZ_OBEI01000008.1"/>
</dbReference>
<evidence type="ECO:0000313" key="1">
    <source>
        <dbReference type="EMBL" id="SNZ09825.1"/>
    </source>
</evidence>
<dbReference type="InterPro" id="IPR003772">
    <property type="entry name" value="YceD"/>
</dbReference>
<sequence length="177" mass="20407">MPLFINLKNELKNEDFIERDFSVPFESLDLPVEYSSKNKNVDVHMFIFKEKDGYLISLTIKSGVQLSCDRCLEPFDMDLQGTSNIFLSKKKLDGGELHEDDLIARYLEDEENFDISELLREEILIQTPMKALCDENCKGICPVCGSNKNENPCNCEQEQKRADSPFAKLQMLLEKKK</sequence>
<organism evidence="1 2">
    <name type="scientific">Persephonella hydrogeniphila</name>
    <dbReference type="NCBI Taxonomy" id="198703"/>
    <lineage>
        <taxon>Bacteria</taxon>
        <taxon>Pseudomonadati</taxon>
        <taxon>Aquificota</taxon>
        <taxon>Aquificia</taxon>
        <taxon>Aquificales</taxon>
        <taxon>Hydrogenothermaceae</taxon>
        <taxon>Persephonella</taxon>
    </lineage>
</organism>